<evidence type="ECO:0000256" key="2">
    <source>
        <dbReference type="ARBA" id="ARBA00005582"/>
    </source>
</evidence>
<evidence type="ECO:0000256" key="5">
    <source>
        <dbReference type="ARBA" id="ARBA00022842"/>
    </source>
</evidence>
<dbReference type="GO" id="GO:0046872">
    <property type="term" value="F:metal ion binding"/>
    <property type="evidence" value="ECO:0007669"/>
    <property type="project" value="UniProtKB-KW"/>
</dbReference>
<dbReference type="EMBL" id="VTEH01000025">
    <property type="protein sequence ID" value="TYR72859.1"/>
    <property type="molecule type" value="Genomic_DNA"/>
</dbReference>
<dbReference type="InterPro" id="IPR020476">
    <property type="entry name" value="Nudix_hydrolase"/>
</dbReference>
<organism evidence="8 9">
    <name type="scientific">Rossellomorea vietnamensis</name>
    <dbReference type="NCBI Taxonomy" id="218284"/>
    <lineage>
        <taxon>Bacteria</taxon>
        <taxon>Bacillati</taxon>
        <taxon>Bacillota</taxon>
        <taxon>Bacilli</taxon>
        <taxon>Bacillales</taxon>
        <taxon>Bacillaceae</taxon>
        <taxon>Rossellomorea</taxon>
    </lineage>
</organism>
<dbReference type="Pfam" id="PF00293">
    <property type="entry name" value="NUDIX"/>
    <property type="match status" value="1"/>
</dbReference>
<evidence type="ECO:0000256" key="4">
    <source>
        <dbReference type="ARBA" id="ARBA00022801"/>
    </source>
</evidence>
<gene>
    <name evidence="8" type="primary">ytkD</name>
    <name evidence="8" type="ORF">FZC79_21285</name>
</gene>
<evidence type="ECO:0000256" key="6">
    <source>
        <dbReference type="RuleBase" id="RU003476"/>
    </source>
</evidence>
<dbReference type="Proteomes" id="UP000323317">
    <property type="component" value="Unassembled WGS sequence"/>
</dbReference>
<dbReference type="Gene3D" id="3.90.79.10">
    <property type="entry name" value="Nucleoside Triphosphate Pyrophosphohydrolase"/>
    <property type="match status" value="1"/>
</dbReference>
<dbReference type="RefSeq" id="WP_148948682.1">
    <property type="nucleotide sequence ID" value="NZ_JBNIKK010000025.1"/>
</dbReference>
<dbReference type="PRINTS" id="PR00502">
    <property type="entry name" value="NUDIXFAMILY"/>
</dbReference>
<dbReference type="InterPro" id="IPR015797">
    <property type="entry name" value="NUDIX_hydrolase-like_dom_sf"/>
</dbReference>
<comment type="caution">
    <text evidence="8">The sequence shown here is derived from an EMBL/GenBank/DDBJ whole genome shotgun (WGS) entry which is preliminary data.</text>
</comment>
<feature type="domain" description="Nudix hydrolase" evidence="7">
    <location>
        <begin position="13"/>
        <end position="149"/>
    </location>
</feature>
<evidence type="ECO:0000313" key="8">
    <source>
        <dbReference type="EMBL" id="TYR72859.1"/>
    </source>
</evidence>
<dbReference type="AlphaFoldDB" id="A0A5D4K7N4"/>
<dbReference type="InterPro" id="IPR020084">
    <property type="entry name" value="NUDIX_hydrolase_CS"/>
</dbReference>
<name>A0A5D4K7N4_9BACI</name>
<dbReference type="PROSITE" id="PS51462">
    <property type="entry name" value="NUDIX"/>
    <property type="match status" value="1"/>
</dbReference>
<keyword evidence="5" id="KW-0460">Magnesium</keyword>
<sequence>MEKFLDYNGYQVELSLGAADFPIIPKHVLVIAIYKGGWLLTRHKIRGLEFPGGKVEEGETLEEAATRELYEETGGKASQLIRVGTYKVNQQKPFAKAIFFAQVDFLQDKGDYLETEGPQIWSGDLNSLKEDEQFSFVMKDEVVTKSLQYLYEQGFIQK</sequence>
<evidence type="ECO:0000259" key="7">
    <source>
        <dbReference type="PROSITE" id="PS51462"/>
    </source>
</evidence>
<dbReference type="InterPro" id="IPR000086">
    <property type="entry name" value="NUDIX_hydrolase_dom"/>
</dbReference>
<dbReference type="PANTHER" id="PTHR43758:SF8">
    <property type="entry name" value="8-OXO-DGTP DIPHOSPHATASE YTKD-RELATED"/>
    <property type="match status" value="1"/>
</dbReference>
<dbReference type="PANTHER" id="PTHR43758">
    <property type="entry name" value="7,8-DIHYDRO-8-OXOGUANINE TRIPHOSPHATASE"/>
    <property type="match status" value="1"/>
</dbReference>
<evidence type="ECO:0000256" key="1">
    <source>
        <dbReference type="ARBA" id="ARBA00001946"/>
    </source>
</evidence>
<evidence type="ECO:0000313" key="9">
    <source>
        <dbReference type="Proteomes" id="UP000323317"/>
    </source>
</evidence>
<dbReference type="GO" id="GO:0005737">
    <property type="term" value="C:cytoplasm"/>
    <property type="evidence" value="ECO:0007669"/>
    <property type="project" value="TreeGrafter"/>
</dbReference>
<evidence type="ECO:0000256" key="3">
    <source>
        <dbReference type="ARBA" id="ARBA00022723"/>
    </source>
</evidence>
<reference evidence="8 9" key="1">
    <citation type="submission" date="2019-08" db="EMBL/GenBank/DDBJ databases">
        <title>Bacillus genomes from the desert of Cuatro Cienegas, Coahuila.</title>
        <authorList>
            <person name="Olmedo-Alvarez G."/>
        </authorList>
    </citation>
    <scope>NUCLEOTIDE SEQUENCE [LARGE SCALE GENOMIC DNA]</scope>
    <source>
        <strain evidence="8 9">CH40_1T</strain>
    </source>
</reference>
<comment type="cofactor">
    <cofactor evidence="1">
        <name>Mg(2+)</name>
        <dbReference type="ChEBI" id="CHEBI:18420"/>
    </cofactor>
</comment>
<keyword evidence="3" id="KW-0479">Metal-binding</keyword>
<dbReference type="SUPFAM" id="SSF55811">
    <property type="entry name" value="Nudix"/>
    <property type="match status" value="1"/>
</dbReference>
<proteinExistence type="inferred from homology"/>
<dbReference type="GO" id="GO:0016818">
    <property type="term" value="F:hydrolase activity, acting on acid anhydrides, in phosphorus-containing anhydrides"/>
    <property type="evidence" value="ECO:0007669"/>
    <property type="project" value="TreeGrafter"/>
</dbReference>
<keyword evidence="4 6" id="KW-0378">Hydrolase</keyword>
<accession>A0A5D4K7N4</accession>
<dbReference type="InterPro" id="IPR014078">
    <property type="entry name" value="Nudix_YtkD"/>
</dbReference>
<comment type="similarity">
    <text evidence="2 6">Belongs to the Nudix hydrolase family.</text>
</comment>
<dbReference type="CDD" id="cd04665">
    <property type="entry name" value="NUDIX_RppH"/>
    <property type="match status" value="1"/>
</dbReference>
<dbReference type="PROSITE" id="PS00893">
    <property type="entry name" value="NUDIX_BOX"/>
    <property type="match status" value="1"/>
</dbReference>
<dbReference type="NCBIfam" id="TIGR02705">
    <property type="entry name" value="nudix_YtkD"/>
    <property type="match status" value="1"/>
</dbReference>
<protein>
    <submittedName>
        <fullName evidence="8">Nucleoside triphosphatase YtkD</fullName>
    </submittedName>
</protein>